<dbReference type="AlphaFoldDB" id="A0A917G7D1"/>
<accession>A0A917G7D1</accession>
<dbReference type="RefSeq" id="WP_188533695.1">
    <property type="nucleotide sequence ID" value="NZ_BMGR01000027.1"/>
</dbReference>
<keyword evidence="1" id="KW-0812">Transmembrane</keyword>
<evidence type="ECO:0000313" key="2">
    <source>
        <dbReference type="EMBL" id="GGG26527.1"/>
    </source>
</evidence>
<gene>
    <name evidence="2" type="ORF">GCM10010916_48650</name>
</gene>
<evidence type="ECO:0000256" key="1">
    <source>
        <dbReference type="SAM" id="Phobius"/>
    </source>
</evidence>
<protein>
    <submittedName>
        <fullName evidence="2">Uncharacterized protein</fullName>
    </submittedName>
</protein>
<keyword evidence="3" id="KW-1185">Reference proteome</keyword>
<proteinExistence type="predicted"/>
<organism evidence="2 3">
    <name type="scientific">Paenibacillus abyssi</name>
    <dbReference type="NCBI Taxonomy" id="1340531"/>
    <lineage>
        <taxon>Bacteria</taxon>
        <taxon>Bacillati</taxon>
        <taxon>Bacillota</taxon>
        <taxon>Bacilli</taxon>
        <taxon>Bacillales</taxon>
        <taxon>Paenibacillaceae</taxon>
        <taxon>Paenibacillus</taxon>
    </lineage>
</organism>
<dbReference type="Proteomes" id="UP000644756">
    <property type="component" value="Unassembled WGS sequence"/>
</dbReference>
<name>A0A917G7D1_9BACL</name>
<sequence>MKKTGKSRHLLYLILALAMLIVAVTRFELEPGRTLSMVFGVVWMLFALLVIAANLHALIGVDEDTRKELDRVRRAKKLMWQRKLQQRENRSRSAKQS</sequence>
<feature type="transmembrane region" description="Helical" evidence="1">
    <location>
        <begin position="36"/>
        <end position="61"/>
    </location>
</feature>
<comment type="caution">
    <text evidence="2">The sequence shown here is derived from an EMBL/GenBank/DDBJ whole genome shotgun (WGS) entry which is preliminary data.</text>
</comment>
<keyword evidence="1" id="KW-0472">Membrane</keyword>
<keyword evidence="1" id="KW-1133">Transmembrane helix</keyword>
<evidence type="ECO:0000313" key="3">
    <source>
        <dbReference type="Proteomes" id="UP000644756"/>
    </source>
</evidence>
<reference evidence="2" key="2">
    <citation type="submission" date="2020-09" db="EMBL/GenBank/DDBJ databases">
        <authorList>
            <person name="Sun Q."/>
            <person name="Zhou Y."/>
        </authorList>
    </citation>
    <scope>NUCLEOTIDE SEQUENCE</scope>
    <source>
        <strain evidence="2">CGMCC 1.12987</strain>
    </source>
</reference>
<dbReference type="EMBL" id="BMGR01000027">
    <property type="protein sequence ID" value="GGG26527.1"/>
    <property type="molecule type" value="Genomic_DNA"/>
</dbReference>
<reference evidence="2" key="1">
    <citation type="journal article" date="2014" name="Int. J. Syst. Evol. Microbiol.">
        <title>Complete genome sequence of Corynebacterium casei LMG S-19264T (=DSM 44701T), isolated from a smear-ripened cheese.</title>
        <authorList>
            <consortium name="US DOE Joint Genome Institute (JGI-PGF)"/>
            <person name="Walter F."/>
            <person name="Albersmeier A."/>
            <person name="Kalinowski J."/>
            <person name="Ruckert C."/>
        </authorList>
    </citation>
    <scope>NUCLEOTIDE SEQUENCE</scope>
    <source>
        <strain evidence="2">CGMCC 1.12987</strain>
    </source>
</reference>